<dbReference type="Proteomes" id="UP000234254">
    <property type="component" value="Unassembled WGS sequence"/>
</dbReference>
<sequence>MRTKGGKIQSLFRKKTHRIGRRYCPSSLTSCRPTFRLEKIGCIISICCVSCRSSLLSHRYVGCLLTSWKVQLFLPFLFFSFLILSQTRGNSTVFSVHESHCTPAPLLAKFKTLG</sequence>
<proteinExistence type="predicted"/>
<dbReference type="VEuPathDB" id="FungiDB:P168DRAFT_36349"/>
<comment type="caution">
    <text evidence="2">The sequence shown here is derived from an EMBL/GenBank/DDBJ whole genome shotgun (WGS) entry which is preliminary data.</text>
</comment>
<protein>
    <submittedName>
        <fullName evidence="2">Uncharacterized protein</fullName>
    </submittedName>
</protein>
<dbReference type="GeneID" id="36549430"/>
<name>A0A2I1CW60_ASPC2</name>
<reference evidence="2" key="1">
    <citation type="submission" date="2016-12" db="EMBL/GenBank/DDBJ databases">
        <title>The genomes of Aspergillus section Nigri reveals drivers in fungal speciation.</title>
        <authorList>
            <consortium name="DOE Joint Genome Institute"/>
            <person name="Vesth T.C."/>
            <person name="Nybo J."/>
            <person name="Theobald S."/>
            <person name="Brandl J."/>
            <person name="Frisvad J.C."/>
            <person name="Nielsen K.F."/>
            <person name="Lyhne E.K."/>
            <person name="Kogle M.E."/>
            <person name="Kuo A."/>
            <person name="Riley R."/>
            <person name="Clum A."/>
            <person name="Nolan M."/>
            <person name="Lipzen A."/>
            <person name="Salamov A."/>
            <person name="Henrissat B."/>
            <person name="Wiebenga A."/>
            <person name="De vries R.P."/>
            <person name="Grigoriev I.V."/>
            <person name="Mortensen U.H."/>
            <person name="Andersen M.R."/>
            <person name="Baker S.E."/>
        </authorList>
    </citation>
    <scope>NUCLEOTIDE SEQUENCE</scope>
    <source>
        <strain evidence="2">IBT 28561</strain>
    </source>
</reference>
<keyword evidence="3" id="KW-1185">Reference proteome</keyword>
<accession>A0A2I1CW60</accession>
<keyword evidence="1" id="KW-0812">Transmembrane</keyword>
<dbReference type="AlphaFoldDB" id="A0A2I1CW60"/>
<dbReference type="RefSeq" id="XP_024690457.1">
    <property type="nucleotide sequence ID" value="XM_024841901.1"/>
</dbReference>
<organism evidence="2 3">
    <name type="scientific">Aspergillus campestris (strain IBT 28561)</name>
    <dbReference type="NCBI Taxonomy" id="1392248"/>
    <lineage>
        <taxon>Eukaryota</taxon>
        <taxon>Fungi</taxon>
        <taxon>Dikarya</taxon>
        <taxon>Ascomycota</taxon>
        <taxon>Pezizomycotina</taxon>
        <taxon>Eurotiomycetes</taxon>
        <taxon>Eurotiomycetidae</taxon>
        <taxon>Eurotiales</taxon>
        <taxon>Aspergillaceae</taxon>
        <taxon>Aspergillus</taxon>
        <taxon>Aspergillus subgen. Circumdati</taxon>
    </lineage>
</organism>
<dbReference type="EMBL" id="MSFM01000010">
    <property type="protein sequence ID" value="PKY01863.1"/>
    <property type="molecule type" value="Genomic_DNA"/>
</dbReference>
<keyword evidence="1" id="KW-1133">Transmembrane helix</keyword>
<evidence type="ECO:0000313" key="2">
    <source>
        <dbReference type="EMBL" id="PKY01863.1"/>
    </source>
</evidence>
<feature type="transmembrane region" description="Helical" evidence="1">
    <location>
        <begin position="60"/>
        <end position="84"/>
    </location>
</feature>
<evidence type="ECO:0000256" key="1">
    <source>
        <dbReference type="SAM" id="Phobius"/>
    </source>
</evidence>
<keyword evidence="1" id="KW-0472">Membrane</keyword>
<gene>
    <name evidence="2" type="ORF">P168DRAFT_36349</name>
</gene>
<evidence type="ECO:0000313" key="3">
    <source>
        <dbReference type="Proteomes" id="UP000234254"/>
    </source>
</evidence>